<evidence type="ECO:0000313" key="2">
    <source>
        <dbReference type="Proteomes" id="UP000008988"/>
    </source>
</evidence>
<evidence type="ECO:0000313" key="1">
    <source>
        <dbReference type="EMBL" id="EDZ72409.1"/>
    </source>
</evidence>
<dbReference type="Proteomes" id="UP000008988">
    <property type="component" value="Unassembled WGS sequence"/>
</dbReference>
<sequence length="40" mass="4712">MKKKWKVTRRTVAGRKEEVYVYIHRCRLCVGVNTSCCCCC</sequence>
<organism evidence="1 2">
    <name type="scientific">Saccharomyces cerevisiae (strain AWRI1631)</name>
    <name type="common">Baker's yeast</name>
    <dbReference type="NCBI Taxonomy" id="545124"/>
    <lineage>
        <taxon>Eukaryota</taxon>
        <taxon>Fungi</taxon>
        <taxon>Dikarya</taxon>
        <taxon>Ascomycota</taxon>
        <taxon>Saccharomycotina</taxon>
        <taxon>Saccharomycetes</taxon>
        <taxon>Saccharomycetales</taxon>
        <taxon>Saccharomycetaceae</taxon>
        <taxon>Saccharomyces</taxon>
    </lineage>
</organism>
<accession>B5VI43</accession>
<dbReference type="AlphaFoldDB" id="B5VI43"/>
<gene>
    <name evidence="1" type="ORF">AWRI1631_60790</name>
</gene>
<proteinExistence type="predicted"/>
<dbReference type="EMBL" id="ABSV01000783">
    <property type="protein sequence ID" value="EDZ72409.1"/>
    <property type="molecule type" value="Genomic_DNA"/>
</dbReference>
<comment type="caution">
    <text evidence="1">The sequence shown here is derived from an EMBL/GenBank/DDBJ whole genome shotgun (WGS) entry which is preliminary data.</text>
</comment>
<reference evidence="1 2" key="1">
    <citation type="journal article" date="2008" name="FEMS Yeast Res.">
        <title>Comparative genome analysis of a Saccharomyces cerevisiae wine strain.</title>
        <authorList>
            <person name="Borneman A.R."/>
            <person name="Forgan A.H."/>
            <person name="Pretorius I.S."/>
            <person name="Chambers P.J."/>
        </authorList>
    </citation>
    <scope>NUCLEOTIDE SEQUENCE [LARGE SCALE GENOMIC DNA]</scope>
    <source>
        <strain evidence="1 2">AWRI1631</strain>
    </source>
</reference>
<protein>
    <submittedName>
        <fullName evidence="1">Uncharacterized protein</fullName>
    </submittedName>
</protein>
<name>B5VI43_YEAS6</name>